<reference evidence="2 3" key="1">
    <citation type="journal article" date="2008" name="Nature">
        <title>The Phaeodactylum genome reveals the evolutionary history of diatom genomes.</title>
        <authorList>
            <person name="Bowler C."/>
            <person name="Allen A.E."/>
            <person name="Badger J.H."/>
            <person name="Grimwood J."/>
            <person name="Jabbari K."/>
            <person name="Kuo A."/>
            <person name="Maheswari U."/>
            <person name="Martens C."/>
            <person name="Maumus F."/>
            <person name="Otillar R.P."/>
            <person name="Rayko E."/>
            <person name="Salamov A."/>
            <person name="Vandepoele K."/>
            <person name="Beszteri B."/>
            <person name="Gruber A."/>
            <person name="Heijde M."/>
            <person name="Katinka M."/>
            <person name="Mock T."/>
            <person name="Valentin K."/>
            <person name="Verret F."/>
            <person name="Berges J.A."/>
            <person name="Brownlee C."/>
            <person name="Cadoret J.P."/>
            <person name="Chiovitti A."/>
            <person name="Choi C.J."/>
            <person name="Coesel S."/>
            <person name="De Martino A."/>
            <person name="Detter J.C."/>
            <person name="Durkin C."/>
            <person name="Falciatore A."/>
            <person name="Fournet J."/>
            <person name="Haruta M."/>
            <person name="Huysman M.J."/>
            <person name="Jenkins B.D."/>
            <person name="Jiroutova K."/>
            <person name="Jorgensen R.E."/>
            <person name="Joubert Y."/>
            <person name="Kaplan A."/>
            <person name="Kroger N."/>
            <person name="Kroth P.G."/>
            <person name="La Roche J."/>
            <person name="Lindquist E."/>
            <person name="Lommer M."/>
            <person name="Martin-Jezequel V."/>
            <person name="Lopez P.J."/>
            <person name="Lucas S."/>
            <person name="Mangogna M."/>
            <person name="McGinnis K."/>
            <person name="Medlin L.K."/>
            <person name="Montsant A."/>
            <person name="Oudot-Le Secq M.P."/>
            <person name="Napoli C."/>
            <person name="Obornik M."/>
            <person name="Parker M.S."/>
            <person name="Petit J.L."/>
            <person name="Porcel B.M."/>
            <person name="Poulsen N."/>
            <person name="Robison M."/>
            <person name="Rychlewski L."/>
            <person name="Rynearson T.A."/>
            <person name="Schmutz J."/>
            <person name="Shapiro H."/>
            <person name="Siaut M."/>
            <person name="Stanley M."/>
            <person name="Sussman M.R."/>
            <person name="Taylor A.R."/>
            <person name="Vardi A."/>
            <person name="von Dassow P."/>
            <person name="Vyverman W."/>
            <person name="Willis A."/>
            <person name="Wyrwicz L.S."/>
            <person name="Rokhsar D.S."/>
            <person name="Weissenbach J."/>
            <person name="Armbrust E.V."/>
            <person name="Green B.R."/>
            <person name="Van de Peer Y."/>
            <person name="Grigoriev I.V."/>
        </authorList>
    </citation>
    <scope>NUCLEOTIDE SEQUENCE [LARGE SCALE GENOMIC DNA]</scope>
    <source>
        <strain evidence="2 3">CCAP 1055/1</strain>
    </source>
</reference>
<gene>
    <name evidence="2" type="ORF">PHATRDRAFT_49095</name>
</gene>
<dbReference type="EMBL" id="CM000622">
    <property type="protein sequence ID" value="EEC44816.1"/>
    <property type="molecule type" value="Genomic_DNA"/>
</dbReference>
<keyword evidence="3" id="KW-1185">Reference proteome</keyword>
<organism evidence="2 3">
    <name type="scientific">Phaeodactylum tricornutum (strain CCAP 1055/1)</name>
    <dbReference type="NCBI Taxonomy" id="556484"/>
    <lineage>
        <taxon>Eukaryota</taxon>
        <taxon>Sar</taxon>
        <taxon>Stramenopiles</taxon>
        <taxon>Ochrophyta</taxon>
        <taxon>Bacillariophyta</taxon>
        <taxon>Bacillariophyceae</taxon>
        <taxon>Bacillariophycidae</taxon>
        <taxon>Naviculales</taxon>
        <taxon>Phaeodactylaceae</taxon>
        <taxon>Phaeodactylum</taxon>
    </lineage>
</organism>
<protein>
    <recommendedName>
        <fullName evidence="4">Tetratricopeptide repeat protein</fullName>
    </recommendedName>
</protein>
<dbReference type="Proteomes" id="UP000000759">
    <property type="component" value="Chromosome 20"/>
</dbReference>
<feature type="transmembrane region" description="Helical" evidence="1">
    <location>
        <begin position="41"/>
        <end position="63"/>
    </location>
</feature>
<dbReference type="PaxDb" id="2850-Phatr49095"/>
<dbReference type="KEGG" id="pti:PHATRDRAFT_49095"/>
<evidence type="ECO:0000313" key="2">
    <source>
        <dbReference type="EMBL" id="EEC44816.1"/>
    </source>
</evidence>
<reference evidence="3" key="2">
    <citation type="submission" date="2008-08" db="EMBL/GenBank/DDBJ databases">
        <authorList>
            <consortium name="Diatom Consortium"/>
            <person name="Grigoriev I."/>
            <person name="Grimwood J."/>
            <person name="Kuo A."/>
            <person name="Otillar R.P."/>
            <person name="Salamov A."/>
            <person name="Detter J.C."/>
            <person name="Lindquist E."/>
            <person name="Shapiro H."/>
            <person name="Lucas S."/>
            <person name="Glavina del Rio T."/>
            <person name="Pitluck S."/>
            <person name="Rokhsar D."/>
            <person name="Bowler C."/>
        </authorList>
    </citation>
    <scope>GENOME REANNOTATION</scope>
    <source>
        <strain evidence="3">CCAP 1055/1</strain>
    </source>
</reference>
<dbReference type="HOGENOM" id="CLU_1398787_0_0_1"/>
<sequence>MSRRGWGTATTRLYYAWQEFWRDAARVAEAQAYVVSFGRTVLWPLLVTLTLTGAGVGCARWVYRTVVYPPSASELHAEGLRCLTGRSGLARAEALWRTARQRDPTYTPVVLSLAAYFLYRRNDPVEALRVLDEYSSSSGSGTGRISIGIDTDPDVATIRLDALAMQSGQTAMVQSLLAEHRYLSVASLGVSSSSS</sequence>
<accession>B7G9H0</accession>
<evidence type="ECO:0008006" key="4">
    <source>
        <dbReference type="Google" id="ProtNLM"/>
    </source>
</evidence>
<evidence type="ECO:0000256" key="1">
    <source>
        <dbReference type="SAM" id="Phobius"/>
    </source>
</evidence>
<keyword evidence="1" id="KW-1133">Transmembrane helix</keyword>
<keyword evidence="1" id="KW-0812">Transmembrane</keyword>
<dbReference type="RefSeq" id="XP_002183634.1">
    <property type="nucleotide sequence ID" value="XM_002183598.1"/>
</dbReference>
<dbReference type="InParanoid" id="B7G9H0"/>
<dbReference type="GeneID" id="7195325"/>
<keyword evidence="1" id="KW-0472">Membrane</keyword>
<evidence type="ECO:0000313" key="3">
    <source>
        <dbReference type="Proteomes" id="UP000000759"/>
    </source>
</evidence>
<proteinExistence type="predicted"/>
<name>B7G9H0_PHATC</name>
<dbReference type="AlphaFoldDB" id="B7G9H0"/>